<reference evidence="4" key="1">
    <citation type="journal article" date="2022" name="Cell">
        <title>Design, construction, and in vivo augmentation of a complex gut microbiome.</title>
        <authorList>
            <person name="Cheng A.G."/>
            <person name="Ho P.Y."/>
            <person name="Aranda-Diaz A."/>
            <person name="Jain S."/>
            <person name="Yu F.B."/>
            <person name="Meng X."/>
            <person name="Wang M."/>
            <person name="Iakiviak M."/>
            <person name="Nagashima K."/>
            <person name="Zhao A."/>
            <person name="Murugkar P."/>
            <person name="Patil A."/>
            <person name="Atabakhsh K."/>
            <person name="Weakley A."/>
            <person name="Yan J."/>
            <person name="Brumbaugh A.R."/>
            <person name="Higginbottom S."/>
            <person name="Dimas A."/>
            <person name="Shiver A.L."/>
            <person name="Deutschbauer A."/>
            <person name="Neff N."/>
            <person name="Sonnenburg J.L."/>
            <person name="Huang K.C."/>
            <person name="Fischbach M.A."/>
        </authorList>
    </citation>
    <scope>NUCLEOTIDE SEQUENCE</scope>
    <source>
        <strain evidence="4">DSM 19829</strain>
    </source>
</reference>
<evidence type="ECO:0000313" key="5">
    <source>
        <dbReference type="Proteomes" id="UP001060164"/>
    </source>
</evidence>
<keyword evidence="5" id="KW-1185">Reference proteome</keyword>
<name>A0ABY5VI90_9FIRM</name>
<keyword evidence="3" id="KW-0812">Transmembrane</keyword>
<proteinExistence type="predicted"/>
<evidence type="ECO:0000256" key="2">
    <source>
        <dbReference type="ARBA" id="ARBA00023054"/>
    </source>
</evidence>
<dbReference type="PANTHER" id="PTHR32347">
    <property type="entry name" value="EFFLUX SYSTEM COMPONENT YKNX-RELATED"/>
    <property type="match status" value="1"/>
</dbReference>
<organism evidence="4 5">
    <name type="scientific">Ruminococcus gauvreauii</name>
    <dbReference type="NCBI Taxonomy" id="438033"/>
    <lineage>
        <taxon>Bacteria</taxon>
        <taxon>Bacillati</taxon>
        <taxon>Bacillota</taxon>
        <taxon>Clostridia</taxon>
        <taxon>Eubacteriales</taxon>
        <taxon>Oscillospiraceae</taxon>
        <taxon>Ruminococcus</taxon>
    </lineage>
</organism>
<keyword evidence="3" id="KW-1133">Transmembrane helix</keyword>
<evidence type="ECO:0000256" key="3">
    <source>
        <dbReference type="SAM" id="Phobius"/>
    </source>
</evidence>
<evidence type="ECO:0000256" key="1">
    <source>
        <dbReference type="ARBA" id="ARBA00004196"/>
    </source>
</evidence>
<keyword evidence="2" id="KW-0175">Coiled coil</keyword>
<comment type="subcellular location">
    <subcellularLocation>
        <location evidence="1">Cell envelope</location>
    </subcellularLocation>
</comment>
<dbReference type="EMBL" id="CP102290">
    <property type="protein sequence ID" value="UWP59908.1"/>
    <property type="molecule type" value="Genomic_DNA"/>
</dbReference>
<dbReference type="PANTHER" id="PTHR32347:SF23">
    <property type="entry name" value="BLL5650 PROTEIN"/>
    <property type="match status" value="1"/>
</dbReference>
<accession>A0ABY5VI90</accession>
<dbReference type="RefSeq" id="WP_148511901.1">
    <property type="nucleotide sequence ID" value="NZ_CABLBR010000007.1"/>
</dbReference>
<sequence>MKTVNWSTYEKNRKKAVWFFAAFLIIMLLCTIISRGIYAWQMPRIQIGKAEQRSISHTVTADGKIEADKGKAVVVEAGIRIAEVCVTVGEKIQNNTVLLRLDTEDLKKLIEETTVQLEAQQQKLAAQKAGRNAEEQAAQAARERALQDLENTIAVQDEAVNRAWQEYSDAEYELSDYPSWESYQEMNENADTIAWEQGLKQLEEALSQKEEALYHAEVERDKAVVQARRAVEDAENKAPADESGITEAEQAASQLETKLTAYQKLQENDGQVVSTAAGNVGKVCVAAGDRTADSAAVILSDGSEGWNFKAVLSEEQADYVKTGSKVTLKFQNDRIQKENCEVSAVTQREEGGYEAVVKVTDEALSLGENGKMELTEQSGPYPCCIPLSALYADNDKNYILIVRETETILGTELSVVRQDVTVRDKNEGSAALEDGSLGANDQFVVFSSKEVSPGDKVRLMEEGDA</sequence>
<feature type="transmembrane region" description="Helical" evidence="3">
    <location>
        <begin position="16"/>
        <end position="38"/>
    </location>
</feature>
<evidence type="ECO:0000313" key="4">
    <source>
        <dbReference type="EMBL" id="UWP59908.1"/>
    </source>
</evidence>
<protein>
    <submittedName>
        <fullName evidence="4">Efflux RND transporter periplasmic adaptor subunit</fullName>
    </submittedName>
</protein>
<keyword evidence="3" id="KW-0472">Membrane</keyword>
<gene>
    <name evidence="4" type="ORF">NQ502_02270</name>
</gene>
<dbReference type="InterPro" id="IPR050465">
    <property type="entry name" value="UPF0194_transport"/>
</dbReference>
<dbReference type="Proteomes" id="UP001060164">
    <property type="component" value="Chromosome"/>
</dbReference>